<dbReference type="GO" id="GO:0005524">
    <property type="term" value="F:ATP binding"/>
    <property type="evidence" value="ECO:0007669"/>
    <property type="project" value="UniProtKB-KW"/>
</dbReference>
<dbReference type="InterPro" id="IPR027413">
    <property type="entry name" value="GROEL-like_equatorial_sf"/>
</dbReference>
<name>A0A7J0DXT3_9ERIC</name>
<protein>
    <submittedName>
        <fullName evidence="6">TCP-1/cpn60 chaperonin family protein</fullName>
    </submittedName>
</protein>
<gene>
    <name evidence="6" type="ORF">Acr_00g0092450</name>
</gene>
<evidence type="ECO:0000256" key="2">
    <source>
        <dbReference type="ARBA" id="ARBA00022741"/>
    </source>
</evidence>
<dbReference type="SUPFAM" id="SSF54849">
    <property type="entry name" value="GroEL-intermediate domain like"/>
    <property type="match status" value="1"/>
</dbReference>
<dbReference type="Pfam" id="PF00118">
    <property type="entry name" value="Cpn60_TCP1"/>
    <property type="match status" value="1"/>
</dbReference>
<reference evidence="7" key="1">
    <citation type="submission" date="2019-07" db="EMBL/GenBank/DDBJ databases">
        <title>De Novo Assembly of kiwifruit Actinidia rufa.</title>
        <authorList>
            <person name="Sugita-Konishi S."/>
            <person name="Sato K."/>
            <person name="Mori E."/>
            <person name="Abe Y."/>
            <person name="Kisaki G."/>
            <person name="Hamano K."/>
            <person name="Suezawa K."/>
            <person name="Otani M."/>
            <person name="Fukuda T."/>
            <person name="Manabe T."/>
            <person name="Gomi K."/>
            <person name="Tabuchi M."/>
            <person name="Akimitsu K."/>
            <person name="Kataoka I."/>
        </authorList>
    </citation>
    <scope>NUCLEOTIDE SEQUENCE [LARGE SCALE GENOMIC DNA]</scope>
    <source>
        <strain evidence="7">cv. Fuchu</strain>
    </source>
</reference>
<keyword evidence="4" id="KW-0143">Chaperone</keyword>
<comment type="similarity">
    <text evidence="1 5">Belongs to the chaperonin (HSP60) family.</text>
</comment>
<dbReference type="InterPro" id="IPR002423">
    <property type="entry name" value="Cpn60/GroEL/TCP-1"/>
</dbReference>
<evidence type="ECO:0000256" key="3">
    <source>
        <dbReference type="ARBA" id="ARBA00022840"/>
    </source>
</evidence>
<dbReference type="SUPFAM" id="SSF52029">
    <property type="entry name" value="GroEL apical domain-like"/>
    <property type="match status" value="1"/>
</dbReference>
<dbReference type="CDD" id="cd03344">
    <property type="entry name" value="GroEL"/>
    <property type="match status" value="1"/>
</dbReference>
<keyword evidence="7" id="KW-1185">Reference proteome</keyword>
<accession>A0A7J0DXT3</accession>
<evidence type="ECO:0000256" key="1">
    <source>
        <dbReference type="ARBA" id="ARBA00006607"/>
    </source>
</evidence>
<dbReference type="EMBL" id="BJWL01000442">
    <property type="protein sequence ID" value="GFS44862.1"/>
    <property type="molecule type" value="Genomic_DNA"/>
</dbReference>
<dbReference type="OrthoDB" id="1733909at2759"/>
<dbReference type="SUPFAM" id="SSF48592">
    <property type="entry name" value="GroEL equatorial domain-like"/>
    <property type="match status" value="1"/>
</dbReference>
<evidence type="ECO:0000313" key="7">
    <source>
        <dbReference type="Proteomes" id="UP000585474"/>
    </source>
</evidence>
<dbReference type="NCBIfam" id="NF009487">
    <property type="entry name" value="PRK12849.1"/>
    <property type="match status" value="1"/>
</dbReference>
<proteinExistence type="inferred from homology"/>
<evidence type="ECO:0000256" key="5">
    <source>
        <dbReference type="RuleBase" id="RU000418"/>
    </source>
</evidence>
<dbReference type="InterPro" id="IPR027410">
    <property type="entry name" value="TCP-1-like_intermed_sf"/>
</dbReference>
<dbReference type="Proteomes" id="UP000585474">
    <property type="component" value="Unassembled WGS sequence"/>
</dbReference>
<dbReference type="InterPro" id="IPR018370">
    <property type="entry name" value="Chaperonin_Cpn60_CS"/>
</dbReference>
<dbReference type="InterPro" id="IPR027409">
    <property type="entry name" value="GroEL-like_apical_dom_sf"/>
</dbReference>
<evidence type="ECO:0000256" key="4">
    <source>
        <dbReference type="ARBA" id="ARBA00023186"/>
    </source>
</evidence>
<comment type="caution">
    <text evidence="6">The sequence shown here is derived from an EMBL/GenBank/DDBJ whole genome shotgun (WGS) entry which is preliminary data.</text>
</comment>
<dbReference type="GO" id="GO:0140662">
    <property type="term" value="F:ATP-dependent protein folding chaperone"/>
    <property type="evidence" value="ECO:0007669"/>
    <property type="project" value="InterPro"/>
</dbReference>
<dbReference type="InterPro" id="IPR001844">
    <property type="entry name" value="Cpn60/GroEL"/>
</dbReference>
<dbReference type="FunFam" id="3.50.7.10:FF:000001">
    <property type="entry name" value="60 kDa chaperonin"/>
    <property type="match status" value="1"/>
</dbReference>
<dbReference type="GO" id="GO:0042026">
    <property type="term" value="P:protein refolding"/>
    <property type="evidence" value="ECO:0007669"/>
    <property type="project" value="InterPro"/>
</dbReference>
<sequence length="633" mass="67446">MSISFSSPLFFAQQASSSKQLGNDRVSGLWRKNTQTVKRIVVRAGPKRISYDRECRDALLAGINKLADAVSVTLGPRGEDGAAAKIAPRDVELRSRHILLGACFKLNRAGRNVVLSESGNLKVINDGVTIAKAIELSDTIENAGVDLVQEVATKTNDMAGDGTTTAIILAREMIKSGLLAVAFGANPVSLKSGMAKTVKELVKVLRQKSCPVKGRDDIKAIASISAGNDDFIGNLIAEAISKIGPDGIINIESSSTSETSVIVEEGMKIDKGYMSPQFITNQEKSIVEFDNAKVLVTDQKISSVQEIVPILEKTTQLSVPLLIIAEDISWRVQEILVMNKVRGMLKVAVVKCPGLGDAKKGLLQDIALMTGADFLCGDLGLTLEGATSDQLGIARKVTITSNSTTIVADPSTKAEIQARISQIKKDIAGTENKFVAQKFSERIAKLTGGVAIIKVCNSYNLALRIVSTTVTSMPTRLDSDYTPVGAHTETELEDRKLKIEDAKNATFAAMDEGIVPGGGATFVHLSEQIPIIKRFLEDPDEQIGADIVGTALLAPAKLIASNAGVDGTVVVEKIRSCEWQIGYNAMTGRYEDLLVGGVVDPCRVSRCALQNAASIAGVVLTTQAVLAEKNKEA</sequence>
<dbReference type="PRINTS" id="PR00298">
    <property type="entry name" value="CHAPERONIN60"/>
</dbReference>
<evidence type="ECO:0000313" key="6">
    <source>
        <dbReference type="EMBL" id="GFS44862.1"/>
    </source>
</evidence>
<dbReference type="PANTHER" id="PTHR45633">
    <property type="entry name" value="60 KDA HEAT SHOCK PROTEIN, MITOCHONDRIAL"/>
    <property type="match status" value="1"/>
</dbReference>
<dbReference type="AlphaFoldDB" id="A0A7J0DXT3"/>
<dbReference type="Gene3D" id="3.50.7.10">
    <property type="entry name" value="GroEL"/>
    <property type="match status" value="1"/>
</dbReference>
<dbReference type="NCBIfam" id="NF000592">
    <property type="entry name" value="PRK00013.1"/>
    <property type="match status" value="1"/>
</dbReference>
<dbReference type="PROSITE" id="PS00296">
    <property type="entry name" value="CHAPERONINS_CPN60"/>
    <property type="match status" value="1"/>
</dbReference>
<dbReference type="Gene3D" id="1.10.560.10">
    <property type="entry name" value="GroEL-like equatorial domain"/>
    <property type="match status" value="2"/>
</dbReference>
<keyword evidence="3" id="KW-0067">ATP-binding</keyword>
<dbReference type="Gene3D" id="3.30.260.10">
    <property type="entry name" value="TCP-1-like chaperonin intermediate domain"/>
    <property type="match status" value="1"/>
</dbReference>
<organism evidence="6 7">
    <name type="scientific">Actinidia rufa</name>
    <dbReference type="NCBI Taxonomy" id="165716"/>
    <lineage>
        <taxon>Eukaryota</taxon>
        <taxon>Viridiplantae</taxon>
        <taxon>Streptophyta</taxon>
        <taxon>Embryophyta</taxon>
        <taxon>Tracheophyta</taxon>
        <taxon>Spermatophyta</taxon>
        <taxon>Magnoliopsida</taxon>
        <taxon>eudicotyledons</taxon>
        <taxon>Gunneridae</taxon>
        <taxon>Pentapetalae</taxon>
        <taxon>asterids</taxon>
        <taxon>Ericales</taxon>
        <taxon>Actinidiaceae</taxon>
        <taxon>Actinidia</taxon>
    </lineage>
</organism>
<keyword evidence="2" id="KW-0547">Nucleotide-binding</keyword>